<organism evidence="1 2">
    <name type="scientific">Periconia macrospinosa</name>
    <dbReference type="NCBI Taxonomy" id="97972"/>
    <lineage>
        <taxon>Eukaryota</taxon>
        <taxon>Fungi</taxon>
        <taxon>Dikarya</taxon>
        <taxon>Ascomycota</taxon>
        <taxon>Pezizomycotina</taxon>
        <taxon>Dothideomycetes</taxon>
        <taxon>Pleosporomycetidae</taxon>
        <taxon>Pleosporales</taxon>
        <taxon>Massarineae</taxon>
        <taxon>Periconiaceae</taxon>
        <taxon>Periconia</taxon>
    </lineage>
</organism>
<accession>A0A2V1DPM8</accession>
<protein>
    <submittedName>
        <fullName evidence="1">Uncharacterized protein</fullName>
    </submittedName>
</protein>
<gene>
    <name evidence="1" type="ORF">DM02DRAFT_614617</name>
</gene>
<keyword evidence="2" id="KW-1185">Reference proteome</keyword>
<proteinExistence type="predicted"/>
<dbReference type="AlphaFoldDB" id="A0A2V1DPM8"/>
<sequence length="166" mass="18168">MCGGGGFWPGMQQPAPAMITEATGNEQPAQEDITVVAGGIPPGVTHVESSSHAIIHLLKAPPGLDPTYPFYPWLNHGNPMEVEILHVSCSTGMNRMIQVCMPNVQDDCEGWAITECHEMVNGMWEKGQTFVYDEAMSRVLTIGDAGWDNKRNRPGGQSLHVFIHRV</sequence>
<name>A0A2V1DPM8_9PLEO</name>
<dbReference type="EMBL" id="KZ805379">
    <property type="protein sequence ID" value="PVI00117.1"/>
    <property type="molecule type" value="Genomic_DNA"/>
</dbReference>
<dbReference type="Proteomes" id="UP000244855">
    <property type="component" value="Unassembled WGS sequence"/>
</dbReference>
<reference evidence="1 2" key="1">
    <citation type="journal article" date="2018" name="Sci. Rep.">
        <title>Comparative genomics provides insights into the lifestyle and reveals functional heterogeneity of dark septate endophytic fungi.</title>
        <authorList>
            <person name="Knapp D.G."/>
            <person name="Nemeth J.B."/>
            <person name="Barry K."/>
            <person name="Hainaut M."/>
            <person name="Henrissat B."/>
            <person name="Johnson J."/>
            <person name="Kuo A."/>
            <person name="Lim J.H.P."/>
            <person name="Lipzen A."/>
            <person name="Nolan M."/>
            <person name="Ohm R.A."/>
            <person name="Tamas L."/>
            <person name="Grigoriev I.V."/>
            <person name="Spatafora J.W."/>
            <person name="Nagy L.G."/>
            <person name="Kovacs G.M."/>
        </authorList>
    </citation>
    <scope>NUCLEOTIDE SEQUENCE [LARGE SCALE GENOMIC DNA]</scope>
    <source>
        <strain evidence="1 2">DSE2036</strain>
    </source>
</reference>
<evidence type="ECO:0000313" key="1">
    <source>
        <dbReference type="EMBL" id="PVI00117.1"/>
    </source>
</evidence>
<dbReference type="OrthoDB" id="10057496at2759"/>
<evidence type="ECO:0000313" key="2">
    <source>
        <dbReference type="Proteomes" id="UP000244855"/>
    </source>
</evidence>